<reference evidence="1 2" key="1">
    <citation type="submission" date="2015-09" db="EMBL/GenBank/DDBJ databases">
        <title>Genome sequencing project for genomic taxonomy and phylogenomics of Bacillus-like bacteria.</title>
        <authorList>
            <person name="Liu B."/>
            <person name="Wang J."/>
            <person name="Zhu Y."/>
            <person name="Liu G."/>
            <person name="Chen Q."/>
            <person name="Chen Z."/>
            <person name="Lan J."/>
            <person name="Che J."/>
            <person name="Ge C."/>
            <person name="Shi H."/>
            <person name="Pan Z."/>
            <person name="Liu X."/>
        </authorList>
    </citation>
    <scope>NUCLEOTIDE SEQUENCE [LARGE SCALE GENOMIC DNA]</scope>
    <source>
        <strain evidence="1 2">FJAT-18043</strain>
    </source>
</reference>
<dbReference type="PATRIC" id="fig|1637975.4.peg.2935"/>
<gene>
    <name evidence="1" type="ORF">AN957_15215</name>
</gene>
<organism evidence="1 2">
    <name type="scientific">Cytobacillus solani</name>
    <dbReference type="NCBI Taxonomy" id="1637975"/>
    <lineage>
        <taxon>Bacteria</taxon>
        <taxon>Bacillati</taxon>
        <taxon>Bacillota</taxon>
        <taxon>Bacilli</taxon>
        <taxon>Bacillales</taxon>
        <taxon>Bacillaceae</taxon>
        <taxon>Cytobacillus</taxon>
    </lineage>
</organism>
<evidence type="ECO:0000313" key="2">
    <source>
        <dbReference type="Proteomes" id="UP000050996"/>
    </source>
</evidence>
<dbReference type="EMBL" id="LJIX01000006">
    <property type="protein sequence ID" value="KQL19778.1"/>
    <property type="molecule type" value="Genomic_DNA"/>
</dbReference>
<sequence length="105" mass="12435">MQMGEFKLQKEESLRIAAPNVYRRMIETFEKYNIHPYDAHGTVIKTQEGLEITLRLSNHFNEIAKTEISFEQAQRPDEELSCFFEQAAEKCKNQLITDYFKMIKL</sequence>
<name>A0A0Q3VHM4_9BACI</name>
<keyword evidence="2" id="KW-1185">Reference proteome</keyword>
<dbReference type="AlphaFoldDB" id="A0A0Q3VHM4"/>
<comment type="caution">
    <text evidence="1">The sequence shown here is derived from an EMBL/GenBank/DDBJ whole genome shotgun (WGS) entry which is preliminary data.</text>
</comment>
<evidence type="ECO:0000313" key="1">
    <source>
        <dbReference type="EMBL" id="KQL19778.1"/>
    </source>
</evidence>
<dbReference type="Proteomes" id="UP000050996">
    <property type="component" value="Unassembled WGS sequence"/>
</dbReference>
<accession>A0A0Q3VHM4</accession>
<proteinExistence type="predicted"/>
<dbReference type="STRING" id="1637975.AN957_15215"/>
<protein>
    <submittedName>
        <fullName evidence="1">Uncharacterized protein</fullName>
    </submittedName>
</protein>